<dbReference type="InterPro" id="IPR002877">
    <property type="entry name" value="RNA_MeTrfase_FtsJ_dom"/>
</dbReference>
<dbReference type="RefSeq" id="WP_273639497.1">
    <property type="nucleotide sequence ID" value="NZ_JAQQXP010000001.1"/>
</dbReference>
<comment type="similarity">
    <text evidence="6">Belongs to the class I-like SAM-binding methyltransferase superfamily. RNA methyltransferase RlmE family. RlmM subfamily.</text>
</comment>
<keyword evidence="11" id="KW-1185">Reference proteome</keyword>
<feature type="binding site" evidence="6">
    <location>
        <position position="243"/>
    </location>
    <ligand>
        <name>S-adenosyl-L-methionine</name>
        <dbReference type="ChEBI" id="CHEBI:59789"/>
    </ligand>
</feature>
<evidence type="ECO:0000256" key="3">
    <source>
        <dbReference type="ARBA" id="ARBA00022603"/>
    </source>
</evidence>
<keyword evidence="3 6" id="KW-0489">Methyltransferase</keyword>
<dbReference type="EC" id="2.1.1.186" evidence="6"/>
<feature type="binding site" evidence="6">
    <location>
        <position position="191"/>
    </location>
    <ligand>
        <name>S-adenosyl-L-methionine</name>
        <dbReference type="ChEBI" id="CHEBI:59789"/>
    </ligand>
</feature>
<dbReference type="Gene3D" id="3.40.50.150">
    <property type="entry name" value="Vaccinia Virus protein VP39"/>
    <property type="match status" value="1"/>
</dbReference>
<evidence type="ECO:0000259" key="9">
    <source>
        <dbReference type="Pfam" id="PF21239"/>
    </source>
</evidence>
<evidence type="ECO:0000256" key="4">
    <source>
        <dbReference type="ARBA" id="ARBA00022679"/>
    </source>
</evidence>
<keyword evidence="1 6" id="KW-0963">Cytoplasm</keyword>
<dbReference type="PANTHER" id="PTHR37524:SF2">
    <property type="entry name" value="RIBOSOMAL RNA METHYLTRANSFERASE FTSJ DOMAIN-CONTAINING PROTEIN"/>
    <property type="match status" value="1"/>
</dbReference>
<dbReference type="EMBL" id="JAQQXP010000001">
    <property type="protein sequence ID" value="MDC8830573.1"/>
    <property type="molecule type" value="Genomic_DNA"/>
</dbReference>
<feature type="domain" description="Ribosomal RNA large subunit methyltransferase M THUMP-like" evidence="9">
    <location>
        <begin position="86"/>
        <end position="166"/>
    </location>
</feature>
<dbReference type="HAMAP" id="MF_01551">
    <property type="entry name" value="23SrRNA_methyltr_M"/>
    <property type="match status" value="1"/>
</dbReference>
<keyword evidence="4 6" id="KW-0808">Transferase</keyword>
<comment type="function">
    <text evidence="6">Catalyzes the 2'-O-methylation at nucleotide C2498 in 23S rRNA.</text>
</comment>
<accession>A0ABT5L469</accession>
<dbReference type="Proteomes" id="UP001218788">
    <property type="component" value="Unassembled WGS sequence"/>
</dbReference>
<dbReference type="InterPro" id="IPR048646">
    <property type="entry name" value="RlmM_THUMP-like"/>
</dbReference>
<evidence type="ECO:0000256" key="1">
    <source>
        <dbReference type="ARBA" id="ARBA00022490"/>
    </source>
</evidence>
<comment type="subcellular location">
    <subcellularLocation>
        <location evidence="6">Cytoplasm</location>
    </subcellularLocation>
</comment>
<dbReference type="Pfam" id="PF01728">
    <property type="entry name" value="FtsJ"/>
    <property type="match status" value="1"/>
</dbReference>
<dbReference type="InterPro" id="IPR029063">
    <property type="entry name" value="SAM-dependent_MTases_sf"/>
</dbReference>
<keyword evidence="2 6" id="KW-0698">rRNA processing</keyword>
<dbReference type="InterPro" id="IPR040739">
    <property type="entry name" value="RlmM_FDX"/>
</dbReference>
<comment type="catalytic activity">
    <reaction evidence="6">
        <text>cytidine(2498) in 23S rRNA + S-adenosyl-L-methionine = 2'-O-methylcytidine(2498) in 23S rRNA + S-adenosyl-L-homocysteine + H(+)</text>
        <dbReference type="Rhea" id="RHEA:42788"/>
        <dbReference type="Rhea" id="RHEA-COMP:10244"/>
        <dbReference type="Rhea" id="RHEA-COMP:10245"/>
        <dbReference type="ChEBI" id="CHEBI:15378"/>
        <dbReference type="ChEBI" id="CHEBI:57856"/>
        <dbReference type="ChEBI" id="CHEBI:59789"/>
        <dbReference type="ChEBI" id="CHEBI:74495"/>
        <dbReference type="ChEBI" id="CHEBI:82748"/>
        <dbReference type="EC" id="2.1.1.186"/>
    </reaction>
</comment>
<dbReference type="InterPro" id="IPR011224">
    <property type="entry name" value="rRNA_MeTrfase_M"/>
</dbReference>
<evidence type="ECO:0000256" key="6">
    <source>
        <dbReference type="HAMAP-Rule" id="MF_01551"/>
    </source>
</evidence>
<protein>
    <recommendedName>
        <fullName evidence="6">Ribosomal RNA large subunit methyltransferase M</fullName>
        <ecNumber evidence="6">2.1.1.186</ecNumber>
    </recommendedName>
    <alternativeName>
        <fullName evidence="6">23S rRNA (cytidine2498-2'-O)-methyltransferase</fullName>
    </alternativeName>
    <alternativeName>
        <fullName evidence="6">23S rRNA 2'-O-ribose methyltransferase RlmM</fullName>
    </alternativeName>
</protein>
<reference evidence="10 11" key="1">
    <citation type="submission" date="2022-10" db="EMBL/GenBank/DDBJ databases">
        <title>Alteromonas sp. chi3 Genome sequencing.</title>
        <authorList>
            <person name="Park S."/>
        </authorList>
    </citation>
    <scope>NUCLEOTIDE SEQUENCE [LARGE SCALE GENOMIC DNA]</scope>
    <source>
        <strain evidence="11">chi3</strain>
    </source>
</reference>
<evidence type="ECO:0000256" key="5">
    <source>
        <dbReference type="ARBA" id="ARBA00022691"/>
    </source>
</evidence>
<feature type="binding site" evidence="6">
    <location>
        <begin position="224"/>
        <end position="227"/>
    </location>
    <ligand>
        <name>S-adenosyl-L-methionine</name>
        <dbReference type="ChEBI" id="CHEBI:59789"/>
    </ligand>
</feature>
<evidence type="ECO:0000259" key="8">
    <source>
        <dbReference type="Pfam" id="PF18125"/>
    </source>
</evidence>
<dbReference type="PIRSF" id="PIRSF028774">
    <property type="entry name" value="UCP028774"/>
    <property type="match status" value="1"/>
</dbReference>
<name>A0ABT5L469_9ALTE</name>
<sequence>MTSNSILAYCRPGYEVDTGNELTRLTAARGCYGYPLMKAGEAFVTYQFQAPAAAQEFIGQTAVDDTVFARQLFAVIGKITIEDTADRIGPVLALLDEQPPPRCGTLMVEYPDTEDGKTLAKLCRKFAVPLRQALRGKGWLTAKEQLNLPALHVFFVAGDCCYVGISQPRQRSPFANGICRLKFPPKAPSRSTLKLEEALLTMLSEQERNEICRPGARAVDLGACPGGWTYQLVIREMHVEAVDNGKMDADLMATGLVDYRAEDGFKYRPQLGHVELLVCDMIEQPDRVAELMAAWLVKQWATHAIFNLKLPMKRRCETVYAAIQAVEAKLASANIKATIKTRHLYHNRDEVTVAVLRKS</sequence>
<feature type="domain" description="RlmM ferredoxin-like" evidence="8">
    <location>
        <begin position="5"/>
        <end position="73"/>
    </location>
</feature>
<evidence type="ECO:0000313" key="10">
    <source>
        <dbReference type="EMBL" id="MDC8830573.1"/>
    </source>
</evidence>
<feature type="binding site" evidence="6">
    <location>
        <position position="280"/>
    </location>
    <ligand>
        <name>S-adenosyl-L-methionine</name>
        <dbReference type="ChEBI" id="CHEBI:59789"/>
    </ligand>
</feature>
<dbReference type="SUPFAM" id="SSF53335">
    <property type="entry name" value="S-adenosyl-L-methionine-dependent methyltransferases"/>
    <property type="match status" value="1"/>
</dbReference>
<dbReference type="NCBIfam" id="NF008734">
    <property type="entry name" value="PRK11760.1"/>
    <property type="match status" value="1"/>
</dbReference>
<keyword evidence="5 6" id="KW-0949">S-adenosyl-L-methionine</keyword>
<dbReference type="Gene3D" id="3.30.2300.20">
    <property type="match status" value="1"/>
</dbReference>
<comment type="caution">
    <text evidence="10">The sequence shown here is derived from an EMBL/GenBank/DDBJ whole genome shotgun (WGS) entry which is preliminary data.</text>
</comment>
<dbReference type="GO" id="GO:0032259">
    <property type="term" value="P:methylation"/>
    <property type="evidence" value="ECO:0007669"/>
    <property type="project" value="UniProtKB-KW"/>
</dbReference>
<comment type="subunit">
    <text evidence="6">Monomer.</text>
</comment>
<proteinExistence type="inferred from homology"/>
<feature type="domain" description="Ribosomal RNA methyltransferase FtsJ" evidence="7">
    <location>
        <begin position="189"/>
        <end position="282"/>
    </location>
</feature>
<organism evidence="10 11">
    <name type="scientific">Alteromonas gilva</name>
    <dbReference type="NCBI Taxonomy" id="2987522"/>
    <lineage>
        <taxon>Bacteria</taxon>
        <taxon>Pseudomonadati</taxon>
        <taxon>Pseudomonadota</taxon>
        <taxon>Gammaproteobacteria</taxon>
        <taxon>Alteromonadales</taxon>
        <taxon>Alteromonadaceae</taxon>
        <taxon>Alteromonas/Salinimonas group</taxon>
        <taxon>Alteromonas</taxon>
    </lineage>
</organism>
<dbReference type="Pfam" id="PF21239">
    <property type="entry name" value="RLMM_N"/>
    <property type="match status" value="1"/>
</dbReference>
<gene>
    <name evidence="6 10" type="primary">rlmM</name>
    <name evidence="10" type="ORF">OIK42_07345</name>
</gene>
<dbReference type="Pfam" id="PF18125">
    <property type="entry name" value="RlmM_FDX"/>
    <property type="match status" value="1"/>
</dbReference>
<feature type="active site" description="Proton acceptor" evidence="6">
    <location>
        <position position="309"/>
    </location>
</feature>
<evidence type="ECO:0000256" key="2">
    <source>
        <dbReference type="ARBA" id="ARBA00022552"/>
    </source>
</evidence>
<evidence type="ECO:0000259" key="7">
    <source>
        <dbReference type="Pfam" id="PF01728"/>
    </source>
</evidence>
<dbReference type="GO" id="GO:0008168">
    <property type="term" value="F:methyltransferase activity"/>
    <property type="evidence" value="ECO:0007669"/>
    <property type="project" value="UniProtKB-KW"/>
</dbReference>
<evidence type="ECO:0000313" key="11">
    <source>
        <dbReference type="Proteomes" id="UP001218788"/>
    </source>
</evidence>
<dbReference type="PANTHER" id="PTHR37524">
    <property type="entry name" value="RIBOSOMAL RNA LARGE SUBUNIT METHYLTRANSFERASE M"/>
    <property type="match status" value="1"/>
</dbReference>
<feature type="binding site" evidence="6">
    <location>
        <position position="263"/>
    </location>
    <ligand>
        <name>S-adenosyl-L-methionine</name>
        <dbReference type="ChEBI" id="CHEBI:59789"/>
    </ligand>
</feature>
<dbReference type="Gene3D" id="3.30.70.2810">
    <property type="match status" value="1"/>
</dbReference>